<reference evidence="2 3" key="1">
    <citation type="submission" date="2022-10" db="EMBL/GenBank/DDBJ databases">
        <title>The complete genomes of actinobacterial strains from the NBC collection.</title>
        <authorList>
            <person name="Joergensen T.S."/>
            <person name="Alvarez Arevalo M."/>
            <person name="Sterndorff E.B."/>
            <person name="Faurdal D."/>
            <person name="Vuksanovic O."/>
            <person name="Mourched A.-S."/>
            <person name="Charusanti P."/>
            <person name="Shaw S."/>
            <person name="Blin K."/>
            <person name="Weber T."/>
        </authorList>
    </citation>
    <scope>NUCLEOTIDE SEQUENCE [LARGE SCALE GENOMIC DNA]</scope>
    <source>
        <strain evidence="2 3">NBC_00456</strain>
    </source>
</reference>
<evidence type="ECO:0000256" key="1">
    <source>
        <dbReference type="SAM" id="MobiDB-lite"/>
    </source>
</evidence>
<proteinExistence type="predicted"/>
<evidence type="ECO:0000313" key="3">
    <source>
        <dbReference type="Proteomes" id="UP001341259"/>
    </source>
</evidence>
<keyword evidence="3" id="KW-1185">Reference proteome</keyword>
<accession>A0ABZ1NXX5</accession>
<dbReference type="Proteomes" id="UP001341259">
    <property type="component" value="Chromosome"/>
</dbReference>
<feature type="compositionally biased region" description="Basic residues" evidence="1">
    <location>
        <begin position="180"/>
        <end position="207"/>
    </location>
</feature>
<name>A0ABZ1NXX5_STRVL</name>
<protein>
    <recommendedName>
        <fullName evidence="4">Bacterial Ig-like domain-containing protein</fullName>
    </recommendedName>
</protein>
<dbReference type="EMBL" id="CP107906">
    <property type="protein sequence ID" value="WUG96633.1"/>
    <property type="molecule type" value="Genomic_DNA"/>
</dbReference>
<sequence length="242" mass="25668">MEWSADGSRLFAVTTNAAGGEYWLHIIKPPAAQYDARFTGGLTHSPGQAVAGEPLAVRGRLEHDGPAPAEPLKVRATRTDAGGTHDLGTATVKADGTFTVLDEPDRLGEATYTISCLGDLTHRPATDITHTVTVGKASSVIALTAPDEATMSGGIEITRTFTAQGKPLGGSGGTQGRPRGPPRHRHALVGDRRRGRHLHHRRHPPHPPRRDLHGQLAGRRPARGIDGVSGGLRKTPGRRPPM</sequence>
<evidence type="ECO:0008006" key="4">
    <source>
        <dbReference type="Google" id="ProtNLM"/>
    </source>
</evidence>
<feature type="region of interest" description="Disordered" evidence="1">
    <location>
        <begin position="163"/>
        <end position="242"/>
    </location>
</feature>
<organism evidence="2 3">
    <name type="scientific">Streptomyces violaceus</name>
    <name type="common">Streptomyces venezuelae</name>
    <dbReference type="NCBI Taxonomy" id="1936"/>
    <lineage>
        <taxon>Bacteria</taxon>
        <taxon>Bacillati</taxon>
        <taxon>Actinomycetota</taxon>
        <taxon>Actinomycetes</taxon>
        <taxon>Kitasatosporales</taxon>
        <taxon>Streptomycetaceae</taxon>
        <taxon>Streptomyces</taxon>
    </lineage>
</organism>
<gene>
    <name evidence="2" type="ORF">OHB29_28530</name>
</gene>
<evidence type="ECO:0000313" key="2">
    <source>
        <dbReference type="EMBL" id="WUG96633.1"/>
    </source>
</evidence>
<dbReference type="RefSeq" id="WP_328342873.1">
    <property type="nucleotide sequence ID" value="NZ_CP107906.1"/>
</dbReference>